<gene>
    <name evidence="3" type="primary">LOC109473547</name>
</gene>
<dbReference type="OrthoDB" id="5976774at2759"/>
<dbReference type="GeneID" id="109473547"/>
<reference evidence="3" key="1">
    <citation type="submission" date="2025-08" db="UniProtKB">
        <authorList>
            <consortium name="RefSeq"/>
        </authorList>
    </citation>
    <scope>IDENTIFICATION</scope>
    <source>
        <tissue evidence="3">Gonad</tissue>
    </source>
</reference>
<dbReference type="AlphaFoldDB" id="A0A6P4YI30"/>
<dbReference type="InterPro" id="IPR033369">
    <property type="entry name" value="C19orf12"/>
</dbReference>
<dbReference type="PANTHER" id="PTHR31493:SF1">
    <property type="entry name" value="PROTEIN C19ORF12"/>
    <property type="match status" value="1"/>
</dbReference>
<sequence>MPIRLDHVMHLLSSLAQEENLRVAVKESMKGGLLTGLVAAAGGLLGGPPGLAVGGAVGGALAAWSSAGRFKSVATIILEMDQDQQLRLYNAVWSILEGITADDLVTLQALVRGDAMMRKMLLDALVGYVQQDMGMTILD</sequence>
<protein>
    <submittedName>
        <fullName evidence="3">Protein C19orf12 homolog</fullName>
    </submittedName>
</protein>
<dbReference type="Proteomes" id="UP000515135">
    <property type="component" value="Unplaced"/>
</dbReference>
<evidence type="ECO:0000313" key="3">
    <source>
        <dbReference type="RefSeq" id="XP_019628995.1"/>
    </source>
</evidence>
<dbReference type="Pfam" id="PF20721">
    <property type="entry name" value="C19orf12"/>
    <property type="match status" value="1"/>
</dbReference>
<accession>A0A6P4YI30</accession>
<dbReference type="PANTHER" id="PTHR31493">
    <property type="entry name" value="NAZO FAMILY MEMBER"/>
    <property type="match status" value="1"/>
</dbReference>
<evidence type="ECO:0000313" key="2">
    <source>
        <dbReference type="Proteomes" id="UP000515135"/>
    </source>
</evidence>
<evidence type="ECO:0000256" key="1">
    <source>
        <dbReference type="ARBA" id="ARBA00029457"/>
    </source>
</evidence>
<proteinExistence type="inferred from homology"/>
<organism evidence="2 3">
    <name type="scientific">Branchiostoma belcheri</name>
    <name type="common">Amphioxus</name>
    <dbReference type="NCBI Taxonomy" id="7741"/>
    <lineage>
        <taxon>Eukaryota</taxon>
        <taxon>Metazoa</taxon>
        <taxon>Chordata</taxon>
        <taxon>Cephalochordata</taxon>
        <taxon>Leptocardii</taxon>
        <taxon>Amphioxiformes</taxon>
        <taxon>Branchiostomatidae</taxon>
        <taxon>Branchiostoma</taxon>
    </lineage>
</organism>
<keyword evidence="2" id="KW-1185">Reference proteome</keyword>
<comment type="similarity">
    <text evidence="1">Belongs to the C19orf12 family.</text>
</comment>
<dbReference type="RefSeq" id="XP_019628995.1">
    <property type="nucleotide sequence ID" value="XM_019773436.1"/>
</dbReference>
<dbReference type="KEGG" id="bbel:109473547"/>
<name>A0A6P4YI30_BRABE</name>